<name>A0ABM1DWB2_PRICU</name>
<evidence type="ECO:0000256" key="4">
    <source>
        <dbReference type="ARBA" id="ARBA00022867"/>
    </source>
</evidence>
<feature type="signal peptide" evidence="6">
    <location>
        <begin position="1"/>
        <end position="21"/>
    </location>
</feature>
<gene>
    <name evidence="9" type="primary">LOC106806717</name>
</gene>
<feature type="domain" description="Carboxylesterase type B" evidence="7">
    <location>
        <begin position="30"/>
        <end position="550"/>
    </location>
</feature>
<evidence type="ECO:0000313" key="9">
    <source>
        <dbReference type="RefSeq" id="XP_014664233.1"/>
    </source>
</evidence>
<dbReference type="Pfam" id="PF00135">
    <property type="entry name" value="COesterase"/>
    <property type="match status" value="1"/>
</dbReference>
<evidence type="ECO:0000259" key="7">
    <source>
        <dbReference type="Pfam" id="PF00135"/>
    </source>
</evidence>
<evidence type="ECO:0000256" key="3">
    <source>
        <dbReference type="ARBA" id="ARBA00022801"/>
    </source>
</evidence>
<dbReference type="EC" id="3.1.1.-" evidence="6"/>
<dbReference type="PROSITE" id="PS00122">
    <property type="entry name" value="CARBOXYLESTERASE_B_1"/>
    <property type="match status" value="1"/>
</dbReference>
<dbReference type="InterPro" id="IPR019826">
    <property type="entry name" value="Carboxylesterase_B_AS"/>
</dbReference>
<keyword evidence="2" id="KW-0719">Serine esterase</keyword>
<dbReference type="InterPro" id="IPR029058">
    <property type="entry name" value="AB_hydrolase_fold"/>
</dbReference>
<evidence type="ECO:0000256" key="2">
    <source>
        <dbReference type="ARBA" id="ARBA00022487"/>
    </source>
</evidence>
<comment type="similarity">
    <text evidence="1 6">Belongs to the type-B carboxylesterase/lipase family.</text>
</comment>
<keyword evidence="5" id="KW-1015">Disulfide bond</keyword>
<dbReference type="SUPFAM" id="SSF53474">
    <property type="entry name" value="alpha/beta-Hydrolases"/>
    <property type="match status" value="1"/>
</dbReference>
<keyword evidence="4" id="KW-0531">Neurotransmitter degradation</keyword>
<dbReference type="GeneID" id="106806717"/>
<dbReference type="PRINTS" id="PR00878">
    <property type="entry name" value="CHOLNESTRASE"/>
</dbReference>
<evidence type="ECO:0000256" key="6">
    <source>
        <dbReference type="RuleBase" id="RU361235"/>
    </source>
</evidence>
<dbReference type="Proteomes" id="UP000695022">
    <property type="component" value="Unplaced"/>
</dbReference>
<keyword evidence="3 6" id="KW-0378">Hydrolase</keyword>
<dbReference type="InterPro" id="IPR019819">
    <property type="entry name" value="Carboxylesterase_B_CS"/>
</dbReference>
<dbReference type="InterPro" id="IPR000997">
    <property type="entry name" value="Cholinesterase"/>
</dbReference>
<dbReference type="InterPro" id="IPR050654">
    <property type="entry name" value="AChE-related_enzymes"/>
</dbReference>
<evidence type="ECO:0000313" key="8">
    <source>
        <dbReference type="Proteomes" id="UP000695022"/>
    </source>
</evidence>
<feature type="chain" id="PRO_5044962106" description="Carboxylic ester hydrolase" evidence="6">
    <location>
        <begin position="22"/>
        <end position="589"/>
    </location>
</feature>
<dbReference type="PANTHER" id="PTHR43918">
    <property type="entry name" value="ACETYLCHOLINESTERASE"/>
    <property type="match status" value="1"/>
</dbReference>
<evidence type="ECO:0000256" key="1">
    <source>
        <dbReference type="ARBA" id="ARBA00005964"/>
    </source>
</evidence>
<dbReference type="Gene3D" id="3.40.50.1820">
    <property type="entry name" value="alpha/beta hydrolase"/>
    <property type="match status" value="1"/>
</dbReference>
<dbReference type="RefSeq" id="XP_014664233.1">
    <property type="nucleotide sequence ID" value="XM_014808747.1"/>
</dbReference>
<organism evidence="8 9">
    <name type="scientific">Priapulus caudatus</name>
    <name type="common">Priapulid worm</name>
    <dbReference type="NCBI Taxonomy" id="37621"/>
    <lineage>
        <taxon>Eukaryota</taxon>
        <taxon>Metazoa</taxon>
        <taxon>Ecdysozoa</taxon>
        <taxon>Scalidophora</taxon>
        <taxon>Priapulida</taxon>
        <taxon>Priapulimorpha</taxon>
        <taxon>Priapulimorphida</taxon>
        <taxon>Priapulidae</taxon>
        <taxon>Priapulus</taxon>
    </lineage>
</organism>
<accession>A0ABM1DWB2</accession>
<evidence type="ECO:0000256" key="5">
    <source>
        <dbReference type="ARBA" id="ARBA00023157"/>
    </source>
</evidence>
<dbReference type="PROSITE" id="PS00941">
    <property type="entry name" value="CARBOXYLESTERASE_B_2"/>
    <property type="match status" value="1"/>
</dbReference>
<proteinExistence type="inferred from homology"/>
<dbReference type="PANTHER" id="PTHR43918:SF4">
    <property type="entry name" value="CARBOXYLIC ESTER HYDROLASE"/>
    <property type="match status" value="1"/>
</dbReference>
<keyword evidence="8" id="KW-1185">Reference proteome</keyword>
<protein>
    <recommendedName>
        <fullName evidence="6">Carboxylic ester hydrolase</fullName>
        <ecNumber evidence="6">3.1.1.-</ecNumber>
    </recommendedName>
</protein>
<keyword evidence="6" id="KW-0732">Signal</keyword>
<dbReference type="InterPro" id="IPR002018">
    <property type="entry name" value="CarbesteraseB"/>
</dbReference>
<reference evidence="9" key="1">
    <citation type="submission" date="2025-08" db="UniProtKB">
        <authorList>
            <consortium name="RefSeq"/>
        </authorList>
    </citation>
    <scope>IDENTIFICATION</scope>
</reference>
<sequence length="589" mass="65741">MRTSLQLTLLILALTTCAAEARPSRRRLKSPITRTTTGRVRGRQEMVLDIRTRIFLGIPYAEPPVGALRFARPQPKRPWRHLLNATERHATCPQAPLSRITYHVTDKWEVNTEISEDCLYLNVWAPKTSYGHLPVIVWIHGGGFFMGSATLDLYDGKYLAAYGYVIVVSMNYRLGALGFMYLGGDAVAGNMGLLDQLLALRWVKENAASFGGDPGRITLMGESAGASAVGYHLLSPLSAGLFSAAILQSSSPLCRYSYSAPERILNLSRKLVTALECDRPTEQEVVDCLREVPAEAFPRTSLQPGVVESIGILLHAFTPTVDNYFLLSPPEKAVTQVSDTVPIMVSSVADEGTFFVMFGLPHLFPTMNSSAVSRAQYSQSVARIFPRYGESTLDVIRYIYSAWPYGDRENARALGAMVGDYHFTCPVNRFALLWAETGADVYMYQFSHRTESSAYPEWIGSAHADDLDYTFGMPLGESGNYTGQERNLTMDVMMYIVNFASTKNPNYAKALQFPGTLIWPRYTNKTRQYFVFDEEESVQTSPRTKHCEIWEKLVPSLEKREGEKVCVATNVYTSTQCLDVLIFICHSPS</sequence>